<evidence type="ECO:0000256" key="1">
    <source>
        <dbReference type="SAM" id="MobiDB-lite"/>
    </source>
</evidence>
<dbReference type="Proteomes" id="UP001142489">
    <property type="component" value="Unassembled WGS sequence"/>
</dbReference>
<sequence>MPGASRTKEKDSQQQLNSIKNYFQAASKKRERSEDAETPISKYAKREENSSQAGSQTQPVTSLQLENHAERSQKESILWARTQMSLHHT</sequence>
<keyword evidence="3" id="KW-1185">Reference proteome</keyword>
<organism evidence="2 3">
    <name type="scientific">Phrynocephalus forsythii</name>
    <dbReference type="NCBI Taxonomy" id="171643"/>
    <lineage>
        <taxon>Eukaryota</taxon>
        <taxon>Metazoa</taxon>
        <taxon>Chordata</taxon>
        <taxon>Craniata</taxon>
        <taxon>Vertebrata</taxon>
        <taxon>Euteleostomi</taxon>
        <taxon>Lepidosauria</taxon>
        <taxon>Squamata</taxon>
        <taxon>Bifurcata</taxon>
        <taxon>Unidentata</taxon>
        <taxon>Episquamata</taxon>
        <taxon>Toxicofera</taxon>
        <taxon>Iguania</taxon>
        <taxon>Acrodonta</taxon>
        <taxon>Agamidae</taxon>
        <taxon>Agaminae</taxon>
        <taxon>Phrynocephalus</taxon>
    </lineage>
</organism>
<protein>
    <submittedName>
        <fullName evidence="2">Uncharacterized protein</fullName>
    </submittedName>
</protein>
<evidence type="ECO:0000313" key="2">
    <source>
        <dbReference type="EMBL" id="KAJ7338982.1"/>
    </source>
</evidence>
<feature type="region of interest" description="Disordered" evidence="1">
    <location>
        <begin position="1"/>
        <end position="89"/>
    </location>
</feature>
<feature type="compositionally biased region" description="Polar residues" evidence="1">
    <location>
        <begin position="50"/>
        <end position="65"/>
    </location>
</feature>
<feature type="compositionally biased region" description="Basic and acidic residues" evidence="1">
    <location>
        <begin position="1"/>
        <end position="12"/>
    </location>
</feature>
<name>A0A9Q0Y327_9SAUR</name>
<evidence type="ECO:0000313" key="3">
    <source>
        <dbReference type="Proteomes" id="UP001142489"/>
    </source>
</evidence>
<dbReference type="AlphaFoldDB" id="A0A9Q0Y327"/>
<gene>
    <name evidence="2" type="ORF">JRQ81_012884</name>
</gene>
<reference evidence="2" key="1">
    <citation type="journal article" date="2023" name="DNA Res.">
        <title>Chromosome-level genome assembly of Phrynocephalus forsythii using third-generation DNA sequencing and Hi-C analysis.</title>
        <authorList>
            <person name="Qi Y."/>
            <person name="Zhao W."/>
            <person name="Zhao Y."/>
            <person name="Niu C."/>
            <person name="Cao S."/>
            <person name="Zhang Y."/>
        </authorList>
    </citation>
    <scope>NUCLEOTIDE SEQUENCE</scope>
    <source>
        <tissue evidence="2">Muscle</tissue>
    </source>
</reference>
<accession>A0A9Q0Y327</accession>
<proteinExistence type="predicted"/>
<comment type="caution">
    <text evidence="2">The sequence shown here is derived from an EMBL/GenBank/DDBJ whole genome shotgun (WGS) entry which is preliminary data.</text>
</comment>
<dbReference type="EMBL" id="JAPFRF010000003">
    <property type="protein sequence ID" value="KAJ7338982.1"/>
    <property type="molecule type" value="Genomic_DNA"/>
</dbReference>